<dbReference type="Proteomes" id="UP001199469">
    <property type="component" value="Unassembled WGS sequence"/>
</dbReference>
<reference evidence="4 5" key="1">
    <citation type="submission" date="2021-11" db="EMBL/GenBank/DDBJ databases">
        <title>Draft genome sequence of Actinomycetospora sp. SF1 isolated from the rhizosphere soil.</title>
        <authorList>
            <person name="Duangmal K."/>
            <person name="Chantavorakit T."/>
        </authorList>
    </citation>
    <scope>NUCLEOTIDE SEQUENCE [LARGE SCALE GENOMIC DNA]</scope>
    <source>
        <strain evidence="4 5">TBRC 5722</strain>
    </source>
</reference>
<dbReference type="PROSITE" id="PS00622">
    <property type="entry name" value="HTH_LUXR_1"/>
    <property type="match status" value="1"/>
</dbReference>
<keyword evidence="2" id="KW-0067">ATP-binding</keyword>
<sequence length="913" mass="95346">MTTAPISPPPGRTAETDRLSALIDHLDDGGGGALLVRGGTGIGKTSLLAWAVGLAGGCGVRVLTMRGSDAERDVPYAALRRLVSPLMAGLDQLPPRTIGTLCAVLERGGPTVPDVFATAQATLELLTVAEDGPLLVVVDDAHALDGPTAQVLGFVARRLDADPVALLLAGRSPGEPFALAGLPTLTVPPLRPADAAALLDAHHPGLHPAAREAVLHDAAGNPLALRELPTVLGDDRWPPDPGALPLDVRLERASARRLDGLDPLTRAALLAAASDTRADTGEVLLATARLTGVAVGDDALATAVAAGVIDLDADGHVRFSHPLAASALRSQAGPTRRREVHRALAEVVGDPHVRLAHLSAAAVGPDDDLADRLAEQARRSRGLGVPDAAVMPLLRSARLCADPARRADRLLEAAEIALDGGRPALAGRVLDDVAEPAPDRLTEIRGLRLRARLDGSRPDPRTGTAELIGLADEARELGDDALAVAVLAVAAQRCWWSYPDEATRAALVAAAHRLPLDPLDPRMLAMLAQAAPLECNAEIRRRLGRRPGAAPDPESGALLGLVDYVVADYAAASAVLAQADAGLRAQGRLASVGALQTLRAFTEVDRGAWDTAAESAAEALRLVRESGREDWLGDALIAAALLADLYGDTDRAASLDAEAEELVRDGHDTTRGMLRCSRGIRAAHRGHAQEATTLLGPLFDLDVPGVNPRNAFCGAIPLADAAAHTGDPGTAWWALARIRDLVARAGPDAPPGLLAAADHAEAVLGPEDGADGRFVTALGRADLRPFDRARLELAHARRLLRDGRTGRARSALRRAHAGFEALGNGPLATVAAAELARLGEPGVGPRHPAWQRLTTQEAQIARLVADGLTNREIGGRLFLSHRTVGSHLYRMFPKLGISSRVELARFVLGLDGA</sequence>
<dbReference type="EMBL" id="JAJNDB010000004">
    <property type="protein sequence ID" value="MCD2195724.1"/>
    <property type="molecule type" value="Genomic_DNA"/>
</dbReference>
<dbReference type="InterPro" id="IPR027417">
    <property type="entry name" value="P-loop_NTPase"/>
</dbReference>
<name>A0ABS8PC48_9PSEU</name>
<proteinExistence type="predicted"/>
<dbReference type="Gene3D" id="1.10.10.10">
    <property type="entry name" value="Winged helix-like DNA-binding domain superfamily/Winged helix DNA-binding domain"/>
    <property type="match status" value="1"/>
</dbReference>
<dbReference type="PANTHER" id="PTHR16305">
    <property type="entry name" value="TESTICULAR SOLUBLE ADENYLYL CYCLASE"/>
    <property type="match status" value="1"/>
</dbReference>
<dbReference type="CDD" id="cd06170">
    <property type="entry name" value="LuxR_C_like"/>
    <property type="match status" value="1"/>
</dbReference>
<dbReference type="InterPro" id="IPR016032">
    <property type="entry name" value="Sig_transdc_resp-reg_C-effctor"/>
</dbReference>
<dbReference type="PROSITE" id="PS50043">
    <property type="entry name" value="HTH_LUXR_2"/>
    <property type="match status" value="1"/>
</dbReference>
<dbReference type="InterPro" id="IPR036388">
    <property type="entry name" value="WH-like_DNA-bd_sf"/>
</dbReference>
<dbReference type="SMART" id="SM00421">
    <property type="entry name" value="HTH_LUXR"/>
    <property type="match status" value="1"/>
</dbReference>
<evidence type="ECO:0000313" key="5">
    <source>
        <dbReference type="Proteomes" id="UP001199469"/>
    </source>
</evidence>
<comment type="caution">
    <text evidence="4">The sequence shown here is derived from an EMBL/GenBank/DDBJ whole genome shotgun (WGS) entry which is preliminary data.</text>
</comment>
<dbReference type="PRINTS" id="PR00038">
    <property type="entry name" value="HTHLUXR"/>
</dbReference>
<evidence type="ECO:0000256" key="2">
    <source>
        <dbReference type="ARBA" id="ARBA00022840"/>
    </source>
</evidence>
<gene>
    <name evidence="4" type="ORF">LQ327_20340</name>
</gene>
<organism evidence="4 5">
    <name type="scientific">Actinomycetospora endophytica</name>
    <dbReference type="NCBI Taxonomy" id="2291215"/>
    <lineage>
        <taxon>Bacteria</taxon>
        <taxon>Bacillati</taxon>
        <taxon>Actinomycetota</taxon>
        <taxon>Actinomycetes</taxon>
        <taxon>Pseudonocardiales</taxon>
        <taxon>Pseudonocardiaceae</taxon>
        <taxon>Actinomycetospora</taxon>
    </lineage>
</organism>
<dbReference type="Pfam" id="PF00196">
    <property type="entry name" value="GerE"/>
    <property type="match status" value="1"/>
</dbReference>
<keyword evidence="1" id="KW-0547">Nucleotide-binding</keyword>
<dbReference type="InterPro" id="IPR041664">
    <property type="entry name" value="AAA_16"/>
</dbReference>
<feature type="domain" description="HTH luxR-type" evidence="3">
    <location>
        <begin position="846"/>
        <end position="911"/>
    </location>
</feature>
<dbReference type="SUPFAM" id="SSF52540">
    <property type="entry name" value="P-loop containing nucleoside triphosphate hydrolases"/>
    <property type="match status" value="1"/>
</dbReference>
<dbReference type="InterPro" id="IPR000792">
    <property type="entry name" value="Tscrpt_reg_LuxR_C"/>
</dbReference>
<keyword evidence="5" id="KW-1185">Reference proteome</keyword>
<evidence type="ECO:0000259" key="3">
    <source>
        <dbReference type="PROSITE" id="PS50043"/>
    </source>
</evidence>
<protein>
    <submittedName>
        <fullName evidence="4">LuxR C-terminal-related transcriptional regulator</fullName>
    </submittedName>
</protein>
<evidence type="ECO:0000313" key="4">
    <source>
        <dbReference type="EMBL" id="MCD2195724.1"/>
    </source>
</evidence>
<dbReference type="SUPFAM" id="SSF46894">
    <property type="entry name" value="C-terminal effector domain of the bipartite response regulators"/>
    <property type="match status" value="1"/>
</dbReference>
<accession>A0ABS8PC48</accession>
<dbReference type="PANTHER" id="PTHR16305:SF35">
    <property type="entry name" value="TRANSCRIPTIONAL ACTIVATOR DOMAIN"/>
    <property type="match status" value="1"/>
</dbReference>
<dbReference type="RefSeq" id="WP_230737080.1">
    <property type="nucleotide sequence ID" value="NZ_JAJNDB010000004.1"/>
</dbReference>
<dbReference type="Pfam" id="PF13191">
    <property type="entry name" value="AAA_16"/>
    <property type="match status" value="1"/>
</dbReference>
<evidence type="ECO:0000256" key="1">
    <source>
        <dbReference type="ARBA" id="ARBA00022741"/>
    </source>
</evidence>